<dbReference type="Pfam" id="PF18925">
    <property type="entry name" value="DUF5675"/>
    <property type="match status" value="1"/>
</dbReference>
<keyword evidence="3" id="KW-1185">Reference proteome</keyword>
<reference evidence="2 3" key="1">
    <citation type="submission" date="2017-07" db="EMBL/GenBank/DDBJ databases">
        <title>Characterization of ecologically diverse viruses infecting co-occurring strains of cosmopolitan hyperhalophilic Bacteroidetes.</title>
        <authorList>
            <person name="Villamor J."/>
            <person name="Ramos-Barbero M.D."/>
            <person name="Gonzalez-Torres P."/>
            <person name="Gabaldon T."/>
            <person name="Rollesso-Mora R."/>
            <person name="Meseguer I."/>
            <person name="Martinez-Garcia M."/>
            <person name="Santos F."/>
            <person name="Anton J."/>
        </authorList>
    </citation>
    <scope>NUCLEOTIDE SEQUENCE [LARGE SCALE GENOMIC DNA]</scope>
</reference>
<dbReference type="KEGG" id="vg:40236368"/>
<name>A0A2I6UH36_9CAUD</name>
<protein>
    <recommendedName>
        <fullName evidence="1">DUF5675 domain-containing protein</fullName>
    </recommendedName>
</protein>
<dbReference type="RefSeq" id="YP_009639571.1">
    <property type="nucleotide sequence ID" value="NC_042352.1"/>
</dbReference>
<dbReference type="Proteomes" id="UP000259253">
    <property type="component" value="Segment"/>
</dbReference>
<evidence type="ECO:0000313" key="2">
    <source>
        <dbReference type="EMBL" id="AUO79285.1"/>
    </source>
</evidence>
<feature type="domain" description="DUF5675" evidence="1">
    <location>
        <begin position="24"/>
        <end position="144"/>
    </location>
</feature>
<dbReference type="EMBL" id="MF580961">
    <property type="protein sequence ID" value="AUO79285.1"/>
    <property type="molecule type" value="Genomic_DNA"/>
</dbReference>
<dbReference type="GeneID" id="40236368"/>
<dbReference type="InterPro" id="IPR043732">
    <property type="entry name" value="DUF5675"/>
</dbReference>
<organism evidence="2 3">
    <name type="scientific">Salinibacter phage M31CR41-2</name>
    <dbReference type="NCBI Taxonomy" id="2681614"/>
    <lineage>
        <taxon>Viruses</taxon>
        <taxon>Duplodnaviria</taxon>
        <taxon>Heunggongvirae</taxon>
        <taxon>Uroviricota</taxon>
        <taxon>Caudoviricetes</taxon>
        <taxon>Kairosalinivirus</taxon>
        <taxon>Kairosalinivirus M31CR412</taxon>
    </lineage>
</organism>
<sequence>MHGRRQIRMVMLPIEATRFRMLRLHRTDYLPRGTRGVLFLPSGTSLYTIELPWRDNSSGTFDEGGSCIPEGRYDLVENYYYGGGYNSVEIGPVPKRDEIQVHIGNTAMDVEGCVVVGLREGSFVPDGKQQEFPAVLNSTEAFQNTFWPEVRNLLPTEIVVTSGSKADPAALETFSL</sequence>
<evidence type="ECO:0000313" key="3">
    <source>
        <dbReference type="Proteomes" id="UP000259253"/>
    </source>
</evidence>
<accession>A0A2I6UH36</accession>
<proteinExistence type="predicted"/>
<evidence type="ECO:0000259" key="1">
    <source>
        <dbReference type="Pfam" id="PF18925"/>
    </source>
</evidence>